<reference evidence="1" key="2">
    <citation type="submission" date="2019-01" db="UniProtKB">
        <authorList>
            <consortium name="EnsemblPlants"/>
        </authorList>
    </citation>
    <scope>IDENTIFICATION</scope>
    <source>
        <strain evidence="1">cv. Heinz 1706</strain>
    </source>
</reference>
<evidence type="ECO:0000313" key="1">
    <source>
        <dbReference type="EnsemblPlants" id="Solyc10g050776.1.1"/>
    </source>
</evidence>
<reference evidence="1" key="1">
    <citation type="journal article" date="2012" name="Nature">
        <title>The tomato genome sequence provides insights into fleshy fruit evolution.</title>
        <authorList>
            <consortium name="Tomato Genome Consortium"/>
        </authorList>
    </citation>
    <scope>NUCLEOTIDE SEQUENCE [LARGE SCALE GENOMIC DNA]</scope>
    <source>
        <strain evidence="1">cv. Heinz 1706</strain>
    </source>
</reference>
<evidence type="ECO:0000313" key="2">
    <source>
        <dbReference type="Proteomes" id="UP000004994"/>
    </source>
</evidence>
<dbReference type="EnsemblPlants" id="Solyc10g050776.1.1">
    <property type="protein sequence ID" value="Solyc10g050776.1.1"/>
    <property type="gene ID" value="Solyc10g050776.1"/>
</dbReference>
<dbReference type="Gramene" id="Solyc10g050776.1.1">
    <property type="protein sequence ID" value="Solyc10g050776.1.1"/>
    <property type="gene ID" value="Solyc10g050776.1"/>
</dbReference>
<keyword evidence="2" id="KW-1185">Reference proteome</keyword>
<organism evidence="1">
    <name type="scientific">Solanum lycopersicum</name>
    <name type="common">Tomato</name>
    <name type="synonym">Lycopersicon esculentum</name>
    <dbReference type="NCBI Taxonomy" id="4081"/>
    <lineage>
        <taxon>Eukaryota</taxon>
        <taxon>Viridiplantae</taxon>
        <taxon>Streptophyta</taxon>
        <taxon>Embryophyta</taxon>
        <taxon>Tracheophyta</taxon>
        <taxon>Spermatophyta</taxon>
        <taxon>Magnoliopsida</taxon>
        <taxon>eudicotyledons</taxon>
        <taxon>Gunneridae</taxon>
        <taxon>Pentapetalae</taxon>
        <taxon>asterids</taxon>
        <taxon>lamiids</taxon>
        <taxon>Solanales</taxon>
        <taxon>Solanaceae</taxon>
        <taxon>Solanoideae</taxon>
        <taxon>Solaneae</taxon>
        <taxon>Solanum</taxon>
        <taxon>Solanum subgen. Lycopersicon</taxon>
    </lineage>
</organism>
<protein>
    <recommendedName>
        <fullName evidence="3">Reverse transcriptase Ty1/copia-type domain-containing protein</fullName>
    </recommendedName>
</protein>
<proteinExistence type="predicted"/>
<dbReference type="InParanoid" id="A0A3Q7IHA6"/>
<accession>A0A3Q7IHA6</accession>
<dbReference type="Proteomes" id="UP000004994">
    <property type="component" value="Chromosome 10"/>
</dbReference>
<sequence length="94" mass="10294">IKQGFCVNQRKYALELIAEVGLGNAKPSLTPLEYNIKLTNVSCFILQHKDGHSFFSTDHKSVYETTKNFGDSPIIGNPKSGILSIGVLQRLSVG</sequence>
<name>A0A3Q7IHA6_SOLLC</name>
<evidence type="ECO:0008006" key="3">
    <source>
        <dbReference type="Google" id="ProtNLM"/>
    </source>
</evidence>
<dbReference type="AlphaFoldDB" id="A0A3Q7IHA6"/>